<dbReference type="EMBL" id="LOWA01000037">
    <property type="protein sequence ID" value="KVE25754.1"/>
    <property type="molecule type" value="Genomic_DNA"/>
</dbReference>
<evidence type="ECO:0000259" key="1">
    <source>
        <dbReference type="Pfam" id="PF13683"/>
    </source>
</evidence>
<dbReference type="PANTHER" id="PTHR47515">
    <property type="entry name" value="LOW CALCIUM RESPONSE LOCUS PROTEIN T"/>
    <property type="match status" value="1"/>
</dbReference>
<accession>A0A103DZS7</accession>
<dbReference type="Pfam" id="PF13683">
    <property type="entry name" value="rve_3"/>
    <property type="match status" value="1"/>
</dbReference>
<evidence type="ECO:0000313" key="3">
    <source>
        <dbReference type="Proteomes" id="UP000062788"/>
    </source>
</evidence>
<dbReference type="PANTHER" id="PTHR47515:SF1">
    <property type="entry name" value="BLR2054 PROTEIN"/>
    <property type="match status" value="1"/>
</dbReference>
<organism evidence="2 3">
    <name type="scientific">Burkholderia singularis</name>
    <dbReference type="NCBI Taxonomy" id="1503053"/>
    <lineage>
        <taxon>Bacteria</taxon>
        <taxon>Pseudomonadati</taxon>
        <taxon>Pseudomonadota</taxon>
        <taxon>Betaproteobacteria</taxon>
        <taxon>Burkholderiales</taxon>
        <taxon>Burkholderiaceae</taxon>
        <taxon>Burkholderia</taxon>
        <taxon>pseudomallei group</taxon>
    </lineage>
</organism>
<name>A0A103DZS7_9BURK</name>
<proteinExistence type="predicted"/>
<gene>
    <name evidence="2" type="ORF">WS67_17825</name>
</gene>
<protein>
    <recommendedName>
        <fullName evidence="1">Integrase catalytic domain-containing protein</fullName>
    </recommendedName>
</protein>
<dbReference type="GO" id="GO:0015074">
    <property type="term" value="P:DNA integration"/>
    <property type="evidence" value="ECO:0007669"/>
    <property type="project" value="InterPro"/>
</dbReference>
<sequence>MAAPALKRQAVSYIVDHYGFPTQRACRLVKQARSTHYYRSVKDPQTALRQRMREIAQTRVRYGYRRVHVLLKREGCLNLHWFESLAEAKREIEAWRRDYNETRPHMALKDLTPGEFTRQYSLRPTAEGS</sequence>
<evidence type="ECO:0000313" key="2">
    <source>
        <dbReference type="EMBL" id="KVE25754.1"/>
    </source>
</evidence>
<dbReference type="InterPro" id="IPR001584">
    <property type="entry name" value="Integrase_cat-core"/>
</dbReference>
<dbReference type="Proteomes" id="UP000062788">
    <property type="component" value="Unassembled WGS sequence"/>
</dbReference>
<comment type="caution">
    <text evidence="2">The sequence shown here is derived from an EMBL/GenBank/DDBJ whole genome shotgun (WGS) entry which is preliminary data.</text>
</comment>
<reference evidence="2 3" key="1">
    <citation type="submission" date="2015-11" db="EMBL/GenBank/DDBJ databases">
        <title>Expanding the genomic diversity of Burkholderia species for the development of highly accurate diagnostics.</title>
        <authorList>
            <person name="Sahl J."/>
            <person name="Keim P."/>
            <person name="Wagner D."/>
        </authorList>
    </citation>
    <scope>NUCLEOTIDE SEQUENCE [LARGE SCALE GENOMIC DNA]</scope>
    <source>
        <strain evidence="2 3">TSV85</strain>
    </source>
</reference>
<feature type="domain" description="Integrase catalytic" evidence="1">
    <location>
        <begin position="73"/>
        <end position="113"/>
    </location>
</feature>
<keyword evidence="3" id="KW-1185">Reference proteome</keyword>
<dbReference type="AlphaFoldDB" id="A0A103DZS7"/>